<dbReference type="Proteomes" id="UP001642540">
    <property type="component" value="Unassembled WGS sequence"/>
</dbReference>
<keyword evidence="1" id="KW-0472">Membrane</keyword>
<evidence type="ECO:0000313" key="2">
    <source>
        <dbReference type="EMBL" id="CAL8127826.1"/>
    </source>
</evidence>
<proteinExistence type="predicted"/>
<feature type="transmembrane region" description="Helical" evidence="1">
    <location>
        <begin position="132"/>
        <end position="153"/>
    </location>
</feature>
<feature type="transmembrane region" description="Helical" evidence="1">
    <location>
        <begin position="88"/>
        <end position="112"/>
    </location>
</feature>
<comment type="caution">
    <text evidence="2">The sequence shown here is derived from an EMBL/GenBank/DDBJ whole genome shotgun (WGS) entry which is preliminary data.</text>
</comment>
<reference evidence="2 3" key="1">
    <citation type="submission" date="2024-08" db="EMBL/GenBank/DDBJ databases">
        <authorList>
            <person name="Cucini C."/>
            <person name="Frati F."/>
        </authorList>
    </citation>
    <scope>NUCLEOTIDE SEQUENCE [LARGE SCALE GENOMIC DNA]</scope>
</reference>
<evidence type="ECO:0000313" key="3">
    <source>
        <dbReference type="Proteomes" id="UP001642540"/>
    </source>
</evidence>
<dbReference type="EMBL" id="CAXLJM020000072">
    <property type="protein sequence ID" value="CAL8127826.1"/>
    <property type="molecule type" value="Genomic_DNA"/>
</dbReference>
<evidence type="ECO:0000256" key="1">
    <source>
        <dbReference type="SAM" id="Phobius"/>
    </source>
</evidence>
<keyword evidence="1" id="KW-1133">Transmembrane helix</keyword>
<feature type="transmembrane region" description="Helical" evidence="1">
    <location>
        <begin position="49"/>
        <end position="76"/>
    </location>
</feature>
<keyword evidence="1" id="KW-0812">Transmembrane</keyword>
<sequence length="176" mass="19949">MSASFFLQIGVWSVAVVDIILSVPWIFFIFYGLILWLVSSPNMSFLDNFFIFSLLFISTLISITHIVTGPVVILCNHNHNGSKVCANYGMWVWFTTAAITITVHIIGLIGNTRTTNGLPTTEEMNNEGFSSLNLYLVIFILYKILAVILFLSYKNSLVSEENRNTREYLYSKLDQS</sequence>
<feature type="transmembrane region" description="Helical" evidence="1">
    <location>
        <begin position="12"/>
        <end position="37"/>
    </location>
</feature>
<keyword evidence="3" id="KW-1185">Reference proteome</keyword>
<organism evidence="2 3">
    <name type="scientific">Orchesella dallaii</name>
    <dbReference type="NCBI Taxonomy" id="48710"/>
    <lineage>
        <taxon>Eukaryota</taxon>
        <taxon>Metazoa</taxon>
        <taxon>Ecdysozoa</taxon>
        <taxon>Arthropoda</taxon>
        <taxon>Hexapoda</taxon>
        <taxon>Collembola</taxon>
        <taxon>Entomobryomorpha</taxon>
        <taxon>Entomobryoidea</taxon>
        <taxon>Orchesellidae</taxon>
        <taxon>Orchesellinae</taxon>
        <taxon>Orchesella</taxon>
    </lineage>
</organism>
<protein>
    <submittedName>
        <fullName evidence="2">Uncharacterized protein</fullName>
    </submittedName>
</protein>
<gene>
    <name evidence="2" type="ORF">ODALV1_LOCUS21981</name>
</gene>
<name>A0ABP1RGR8_9HEXA</name>
<accession>A0ABP1RGR8</accession>